<accession>A0A1Y2SE16</accession>
<sequence length="226" mass="25451">MSIKNTILNAVLVPLALPQSYNGVIDESELSQDELVTIIKRYEKVRLGYQIIVHLTPYLSSIPFFITDENIENPTYQITIPFSAIPFGSYDIYYTITDLVGNKAKSESTHVTIKKSDSQQPFLAATLIITGYQPIGDEYVILTIQMNDKKTSELIKNENFNYKTIQPENISYVSEIGSNPDTINPMTTNEYGQLKINLKGQKGGYCTIKVTTDKYVGSIKYTMGQF</sequence>
<evidence type="ECO:0000313" key="2">
    <source>
        <dbReference type="Proteomes" id="UP000194350"/>
    </source>
</evidence>
<dbReference type="OrthoDB" id="6442488at2"/>
<dbReference type="EMBL" id="MUBJ01000009">
    <property type="protein sequence ID" value="OTA16211.1"/>
    <property type="molecule type" value="Genomic_DNA"/>
</dbReference>
<comment type="caution">
    <text evidence="1">The sequence shown here is derived from an EMBL/GenBank/DDBJ whole genome shotgun (WGS) entry which is preliminary data.</text>
</comment>
<organism evidence="1 2">
    <name type="scientific">Xenorhabdus vietnamensis</name>
    <dbReference type="NCBI Taxonomy" id="351656"/>
    <lineage>
        <taxon>Bacteria</taxon>
        <taxon>Pseudomonadati</taxon>
        <taxon>Pseudomonadota</taxon>
        <taxon>Gammaproteobacteria</taxon>
        <taxon>Enterobacterales</taxon>
        <taxon>Morganellaceae</taxon>
        <taxon>Xenorhabdus</taxon>
    </lineage>
</organism>
<name>A0A1Y2SE16_9GAMM</name>
<dbReference type="STRING" id="351656.Xvie_01981"/>
<reference evidence="1 2" key="1">
    <citation type="submission" date="2016-10" db="EMBL/GenBank/DDBJ databases">
        <title>Systematic genetic and metabolomic analysis of Xenorhabdus and Photorhabdus spp., highlights the requirements for a dual symbiotic and pathogenic life style.</title>
        <authorList>
            <person name="Tobias N.J."/>
            <person name="Wolff H."/>
            <person name="Djahanschiri B."/>
            <person name="Pidot S.J."/>
            <person name="Stinear T.P."/>
            <person name="Ebersberger I."/>
            <person name="Bode H.B."/>
        </authorList>
    </citation>
    <scope>NUCLEOTIDE SEQUENCE [LARGE SCALE GENOMIC DNA]</scope>
    <source>
        <strain evidence="1 2">DSM 22392</strain>
    </source>
</reference>
<evidence type="ECO:0000313" key="1">
    <source>
        <dbReference type="EMBL" id="OTA16211.1"/>
    </source>
</evidence>
<dbReference type="Proteomes" id="UP000194350">
    <property type="component" value="Unassembled WGS sequence"/>
</dbReference>
<dbReference type="RefSeq" id="WP_086109142.1">
    <property type="nucleotide sequence ID" value="NZ_CAWNGD010000139.1"/>
</dbReference>
<protein>
    <submittedName>
        <fullName evidence="1">Uncharacterized protein</fullName>
    </submittedName>
</protein>
<keyword evidence="2" id="KW-1185">Reference proteome</keyword>
<gene>
    <name evidence="1" type="ORF">Xvie_01981</name>
</gene>
<dbReference type="AlphaFoldDB" id="A0A1Y2SE16"/>
<proteinExistence type="predicted"/>